<name>A0A0A8ZHD0_ARUDO</name>
<reference evidence="1" key="1">
    <citation type="submission" date="2014-09" db="EMBL/GenBank/DDBJ databases">
        <authorList>
            <person name="Magalhaes I.L.F."/>
            <person name="Oliveira U."/>
            <person name="Santos F.R."/>
            <person name="Vidigal T.H.D.A."/>
            <person name="Brescovit A.D."/>
            <person name="Santos A.J."/>
        </authorList>
    </citation>
    <scope>NUCLEOTIDE SEQUENCE</scope>
    <source>
        <tissue evidence="1">Shoot tissue taken approximately 20 cm above the soil surface</tissue>
    </source>
</reference>
<sequence>MTTKHGCQMRHTTLTFLAGHPAN</sequence>
<organism evidence="1">
    <name type="scientific">Arundo donax</name>
    <name type="common">Giant reed</name>
    <name type="synonym">Donax arundinaceus</name>
    <dbReference type="NCBI Taxonomy" id="35708"/>
    <lineage>
        <taxon>Eukaryota</taxon>
        <taxon>Viridiplantae</taxon>
        <taxon>Streptophyta</taxon>
        <taxon>Embryophyta</taxon>
        <taxon>Tracheophyta</taxon>
        <taxon>Spermatophyta</taxon>
        <taxon>Magnoliopsida</taxon>
        <taxon>Liliopsida</taxon>
        <taxon>Poales</taxon>
        <taxon>Poaceae</taxon>
        <taxon>PACMAD clade</taxon>
        <taxon>Arundinoideae</taxon>
        <taxon>Arundineae</taxon>
        <taxon>Arundo</taxon>
    </lineage>
</organism>
<accession>A0A0A8ZHD0</accession>
<evidence type="ECO:0000313" key="1">
    <source>
        <dbReference type="EMBL" id="JAD38216.1"/>
    </source>
</evidence>
<dbReference type="EMBL" id="GBRH01259679">
    <property type="protein sequence ID" value="JAD38216.1"/>
    <property type="molecule type" value="Transcribed_RNA"/>
</dbReference>
<reference evidence="1" key="2">
    <citation type="journal article" date="2015" name="Data Brief">
        <title>Shoot transcriptome of the giant reed, Arundo donax.</title>
        <authorList>
            <person name="Barrero R.A."/>
            <person name="Guerrero F.D."/>
            <person name="Moolhuijzen P."/>
            <person name="Goolsby J.A."/>
            <person name="Tidwell J."/>
            <person name="Bellgard S.E."/>
            <person name="Bellgard M.I."/>
        </authorList>
    </citation>
    <scope>NUCLEOTIDE SEQUENCE</scope>
    <source>
        <tissue evidence="1">Shoot tissue taken approximately 20 cm above the soil surface</tissue>
    </source>
</reference>
<proteinExistence type="predicted"/>
<dbReference type="AlphaFoldDB" id="A0A0A8ZHD0"/>
<protein>
    <submittedName>
        <fullName evidence="1">Uncharacterized protein</fullName>
    </submittedName>
</protein>